<dbReference type="KEGG" id="ahk:NCTC10172_00430"/>
<dbReference type="PANTHER" id="PTHR37036">
    <property type="match status" value="1"/>
</dbReference>
<dbReference type="AlphaFoldDB" id="A0A449BIY3"/>
<dbReference type="PANTHER" id="PTHR37036:SF2">
    <property type="entry name" value="DUF1861 FAMILY PROTEIN"/>
    <property type="match status" value="1"/>
</dbReference>
<dbReference type="Gene3D" id="2.115.10.20">
    <property type="entry name" value="Glycosyl hydrolase domain, family 43"/>
    <property type="match status" value="1"/>
</dbReference>
<protein>
    <submittedName>
        <fullName evidence="1">Protein of uncharacterized function (DUF1861)</fullName>
    </submittedName>
</protein>
<sequence>MKQTITELLKEFKKDKSPTHPKTVKFIGVDGNDVYNPSAPFLYQGKELILGRVEKRDSELSEAVFFEKVGEVYQRRSDLKPLNLQDPCVTVIQGEFIIGGTFVSFKGKNVEWYTKFYRGKDLNHLVPFLDAPMGMKDVRLLELSDHRIAVFSRPQGLKGGRGKIGFDIANSLADVTTEFIDQVPLFDQFIDDEWGGANHLTLIDKHTIGVLGHIANFSEDNVRHYYAMTFKVDIKTKKASPMKIIAVRDNFNPGPSKRPDLVDVLFSAALVKKNDEVYTLFVGVSDAEIQTIEVTNPF</sequence>
<accession>A0A449BIY3</accession>
<dbReference type="SUPFAM" id="SSF75005">
    <property type="entry name" value="Arabinanase/levansucrase/invertase"/>
    <property type="match status" value="1"/>
</dbReference>
<reference evidence="1 2" key="1">
    <citation type="submission" date="2019-01" db="EMBL/GenBank/DDBJ databases">
        <authorList>
            <consortium name="Pathogen Informatics"/>
        </authorList>
    </citation>
    <scope>NUCLEOTIDE SEQUENCE [LARGE SCALE GENOMIC DNA]</scope>
    <source>
        <strain evidence="1 2">NCTC10172</strain>
    </source>
</reference>
<dbReference type="Pfam" id="PF08950">
    <property type="entry name" value="DUF1861"/>
    <property type="match status" value="1"/>
</dbReference>
<dbReference type="STRING" id="1408416.GCA_000702765_00988"/>
<dbReference type="InterPro" id="IPR023296">
    <property type="entry name" value="Glyco_hydro_beta-prop_sf"/>
</dbReference>
<gene>
    <name evidence="1" type="ORF">NCTC10172_00430</name>
</gene>
<dbReference type="RefSeq" id="WP_035369497.1">
    <property type="nucleotide sequence ID" value="NZ_LR215050.1"/>
</dbReference>
<proteinExistence type="predicted"/>
<dbReference type="InterPro" id="IPR015045">
    <property type="entry name" value="MPT-1-like_LmxM"/>
</dbReference>
<keyword evidence="2" id="KW-1185">Reference proteome</keyword>
<evidence type="ECO:0000313" key="1">
    <source>
        <dbReference type="EMBL" id="VEU82419.1"/>
    </source>
</evidence>
<name>A0A449BIY3_9MOLU</name>
<evidence type="ECO:0000313" key="2">
    <source>
        <dbReference type="Proteomes" id="UP000290909"/>
    </source>
</evidence>
<dbReference type="Proteomes" id="UP000290909">
    <property type="component" value="Chromosome"/>
</dbReference>
<organism evidence="1 2">
    <name type="scientific">Acholeplasma hippikon</name>
    <dbReference type="NCBI Taxonomy" id="264636"/>
    <lineage>
        <taxon>Bacteria</taxon>
        <taxon>Bacillati</taxon>
        <taxon>Mycoplasmatota</taxon>
        <taxon>Mollicutes</taxon>
        <taxon>Acholeplasmatales</taxon>
        <taxon>Acholeplasmataceae</taxon>
        <taxon>Acholeplasma</taxon>
    </lineage>
</organism>
<dbReference type="EMBL" id="LR215050">
    <property type="protein sequence ID" value="VEU82419.1"/>
    <property type="molecule type" value="Genomic_DNA"/>
</dbReference>